<dbReference type="GO" id="GO:0006260">
    <property type="term" value="P:DNA replication"/>
    <property type="evidence" value="ECO:0007669"/>
    <property type="project" value="UniProtKB-KW"/>
</dbReference>
<evidence type="ECO:0000256" key="2">
    <source>
        <dbReference type="ARBA" id="ARBA00023016"/>
    </source>
</evidence>
<dbReference type="InterPro" id="IPR001623">
    <property type="entry name" value="DnaJ_domain"/>
</dbReference>
<feature type="domain" description="J" evidence="4">
    <location>
        <begin position="6"/>
        <end position="67"/>
    </location>
</feature>
<dbReference type="RefSeq" id="WP_069364612.1">
    <property type="nucleotide sequence ID" value="NZ_CP012502.1"/>
</dbReference>
<evidence type="ECO:0000313" key="6">
    <source>
        <dbReference type="Proteomes" id="UP000094463"/>
    </source>
</evidence>
<dbReference type="STRING" id="632773.BBEV_1167"/>
<proteinExistence type="predicted"/>
<protein>
    <submittedName>
        <fullName evidence="5">DnaJ-class molecular chaperone</fullName>
    </submittedName>
</protein>
<evidence type="ECO:0000259" key="4">
    <source>
        <dbReference type="PROSITE" id="PS50076"/>
    </source>
</evidence>
<dbReference type="PROSITE" id="PS00636">
    <property type="entry name" value="DNAJ_1"/>
    <property type="match status" value="1"/>
</dbReference>
<dbReference type="OrthoDB" id="129696at2"/>
<dbReference type="SMART" id="SM00271">
    <property type="entry name" value="DnaJ"/>
    <property type="match status" value="1"/>
</dbReference>
<feature type="region of interest" description="Disordered" evidence="3">
    <location>
        <begin position="228"/>
        <end position="247"/>
    </location>
</feature>
<dbReference type="CDD" id="cd06257">
    <property type="entry name" value="DnaJ"/>
    <property type="match status" value="1"/>
</dbReference>
<dbReference type="Gene3D" id="1.10.287.110">
    <property type="entry name" value="DnaJ domain"/>
    <property type="match status" value="1"/>
</dbReference>
<dbReference type="PRINTS" id="PR00625">
    <property type="entry name" value="JDOMAIN"/>
</dbReference>
<organism evidence="5 6">
    <name type="scientific">Salisediminibacterium beveridgei</name>
    <dbReference type="NCBI Taxonomy" id="632773"/>
    <lineage>
        <taxon>Bacteria</taxon>
        <taxon>Bacillati</taxon>
        <taxon>Bacillota</taxon>
        <taxon>Bacilli</taxon>
        <taxon>Bacillales</taxon>
        <taxon>Bacillaceae</taxon>
        <taxon>Salisediminibacterium</taxon>
    </lineage>
</organism>
<dbReference type="SUPFAM" id="SSF46565">
    <property type="entry name" value="Chaperone J-domain"/>
    <property type="match status" value="1"/>
</dbReference>
<dbReference type="InterPro" id="IPR036869">
    <property type="entry name" value="J_dom_sf"/>
</dbReference>
<accession>A0A1D7QU79</accession>
<name>A0A1D7QU79_9BACI</name>
<dbReference type="AlphaFoldDB" id="A0A1D7QU79"/>
<keyword evidence="1" id="KW-0235">DNA replication</keyword>
<reference evidence="5 6" key="1">
    <citation type="submission" date="2015-08" db="EMBL/GenBank/DDBJ databases">
        <title>The complete genome sequence of Bacillus beveridgei MLTeJB.</title>
        <authorList>
            <person name="Hanson T.E."/>
            <person name="Mesa C."/>
            <person name="Basesman S.M."/>
            <person name="Oremland R.S."/>
        </authorList>
    </citation>
    <scope>NUCLEOTIDE SEQUENCE [LARGE SCALE GENOMIC DNA]</scope>
    <source>
        <strain evidence="5 6">MLTeJB</strain>
    </source>
</reference>
<dbReference type="EMBL" id="CP012502">
    <property type="protein sequence ID" value="AOM82535.1"/>
    <property type="molecule type" value="Genomic_DNA"/>
</dbReference>
<dbReference type="PROSITE" id="PS50076">
    <property type="entry name" value="DNAJ_2"/>
    <property type="match status" value="1"/>
</dbReference>
<gene>
    <name evidence="5" type="primary">dnaJ-1</name>
    <name evidence="5" type="ORF">BBEV_1167</name>
</gene>
<evidence type="ECO:0000313" key="5">
    <source>
        <dbReference type="EMBL" id="AOM82535.1"/>
    </source>
</evidence>
<feature type="region of interest" description="Disordered" evidence="3">
    <location>
        <begin position="75"/>
        <end position="108"/>
    </location>
</feature>
<dbReference type="Gene3D" id="1.10.287.1490">
    <property type="match status" value="1"/>
</dbReference>
<keyword evidence="6" id="KW-1185">Reference proteome</keyword>
<sequence length="357" mass="39999">MEQFKDYYQILGVDADASAHAIREAYNEKIQEVDPERGGYQEVYDDIQEAFDVLSDPEERQSYDEAYVHVNEDWGFSDDEHQSQEDETPDDDPVMHDETDWRNQRQQKPKPLFPEWSGWKKVGIASLVLNLLIVILFAMGITEVSDAQQEVQNVRTQEEERVNRIDDLEEENRELEEELEQFTSEVVRLEEELTIMAEEISSLETENDVLLDEINNLEEDLAAAEEEAESVADNDTDNGTGETFGRGASIDDIQDILGSPDEINDPYHRYGRSTITIEDGNVTGWSDVDGSLPVQITGAANVDTFSEGSSEEEVAGAMGAPNALRGETWTYGQSTVTFSDGVVSSFDNSGGNLALEE</sequence>
<dbReference type="InterPro" id="IPR051100">
    <property type="entry name" value="DnaJ_subfamily_B/C"/>
</dbReference>
<feature type="compositionally biased region" description="Basic and acidic residues" evidence="3">
    <location>
        <begin position="75"/>
        <end position="84"/>
    </location>
</feature>
<dbReference type="PANTHER" id="PTHR43908">
    <property type="entry name" value="AT29763P-RELATED"/>
    <property type="match status" value="1"/>
</dbReference>
<dbReference type="KEGG" id="bbev:BBEV_1167"/>
<keyword evidence="2" id="KW-0346">Stress response</keyword>
<evidence type="ECO:0000256" key="1">
    <source>
        <dbReference type="ARBA" id="ARBA00022705"/>
    </source>
</evidence>
<evidence type="ECO:0000256" key="3">
    <source>
        <dbReference type="SAM" id="MobiDB-lite"/>
    </source>
</evidence>
<dbReference type="InterPro" id="IPR018253">
    <property type="entry name" value="DnaJ_domain_CS"/>
</dbReference>
<dbReference type="Pfam" id="PF00226">
    <property type="entry name" value="DnaJ"/>
    <property type="match status" value="1"/>
</dbReference>
<feature type="compositionally biased region" description="Basic and acidic residues" evidence="3">
    <location>
        <begin position="93"/>
        <end position="103"/>
    </location>
</feature>
<dbReference type="Proteomes" id="UP000094463">
    <property type="component" value="Chromosome"/>
</dbReference>